<dbReference type="GO" id="GO:0042025">
    <property type="term" value="C:host cell nucleus"/>
    <property type="evidence" value="ECO:0007669"/>
    <property type="project" value="UniProtKB-SubCell"/>
</dbReference>
<proteinExistence type="inferred from homology"/>
<reference evidence="18" key="1">
    <citation type="journal article" date="2024" name="Microbiome">
        <title>Substantial viral diversity in bats and rodents from East Africa: insights into evolution, recombination, and cocirculation.</title>
        <authorList>
            <person name="Wang D."/>
            <person name="Yang X."/>
            <person name="Ren Z."/>
            <person name="Hu B."/>
            <person name="Zhao H."/>
            <person name="Yang K."/>
            <person name="Shi P."/>
            <person name="Zhang Z."/>
            <person name="Feng Q."/>
            <person name="Nawenja C.V."/>
            <person name="Obanda V."/>
            <person name="Robert K."/>
            <person name="Nalikka B."/>
            <person name="Waruhiu C.N."/>
            <person name="Ochola G.O."/>
            <person name="Onyuok S.O."/>
            <person name="Ochieng H."/>
            <person name="Li B."/>
            <person name="Zhu Y."/>
            <person name="Si H."/>
            <person name="Yin J."/>
            <person name="Kristiansen K."/>
            <person name="Jin X."/>
            <person name="Xu X."/>
            <person name="Xiao M."/>
            <person name="Agwanda B."/>
            <person name="Ommeh S."/>
            <person name="Li J."/>
            <person name="Shi Z.L."/>
        </authorList>
    </citation>
    <scope>NUCLEOTIDE SEQUENCE</scope>
    <source>
        <strain evidence="18">1A/Kenya/BAT1537/2015</strain>
    </source>
</reference>
<dbReference type="GO" id="GO:0052170">
    <property type="term" value="P:symbiont-mediated suppression of host innate immune response"/>
    <property type="evidence" value="ECO:0007669"/>
    <property type="project" value="UniProtKB-KW"/>
</dbReference>
<keyword evidence="15 16" id="KW-1119">Modulation of host cell apoptosis by virus</keyword>
<sequence>MAVKESIKCRFSIHFVLMAGASGDDGPSEVRDAFHPPTIKTLCEQCELSVEEVLLFCQCCWRQLSPYDKFLFEICELTLNWRHGGPYAMCQSCVKLKNQVDFICFSEGTFTATEVERQSNISIYHHQIKCLKCTRPLTFTEVQACVHNFEAFQKVKGELRAICSMCRVF</sequence>
<dbReference type="GO" id="GO:0052150">
    <property type="term" value="P:symbiont-mediated perturbation of host apoptosis"/>
    <property type="evidence" value="ECO:0007669"/>
    <property type="project" value="UniProtKB-KW"/>
</dbReference>
<keyword evidence="12 16" id="KW-0804">Transcription</keyword>
<evidence type="ECO:0000256" key="10">
    <source>
        <dbReference type="ARBA" id="ARBA00023125"/>
    </source>
</evidence>
<evidence type="ECO:0000313" key="18">
    <source>
        <dbReference type="EMBL" id="XBH24106.1"/>
    </source>
</evidence>
<feature type="zinc finger region" evidence="16">
    <location>
        <begin position="57"/>
        <end position="93"/>
    </location>
</feature>
<keyword evidence="9 16" id="KW-0805">Transcription regulation</keyword>
<evidence type="ECO:0000256" key="13">
    <source>
        <dbReference type="ARBA" id="ARBA00023200"/>
    </source>
</evidence>
<evidence type="ECO:0000256" key="4">
    <source>
        <dbReference type="ARBA" id="ARBA00022581"/>
    </source>
</evidence>
<name>A0AAU7E2L3_9PAPI</name>
<dbReference type="InterPro" id="IPR001334">
    <property type="entry name" value="E6"/>
</dbReference>
<organism evidence="18">
    <name type="scientific">Mops bat papillomavirus</name>
    <dbReference type="NCBI Taxonomy" id="3141892"/>
    <lineage>
        <taxon>Viruses</taxon>
        <taxon>Monodnaviria</taxon>
        <taxon>Shotokuvirae</taxon>
        <taxon>Cossaviricota</taxon>
        <taxon>Papovaviricetes</taxon>
        <taxon>Zurhausenvirales</taxon>
        <taxon>Papillomaviridae</taxon>
    </lineage>
</organism>
<dbReference type="GO" id="GO:0039502">
    <property type="term" value="P:symbiont-mediated suppression of host type I interferon-mediated signaling pathway"/>
    <property type="evidence" value="ECO:0007669"/>
    <property type="project" value="UniProtKB-UniRule"/>
</dbReference>
<accession>A0AAU7E2L3</accession>
<feature type="zinc finger region" evidence="16">
    <location>
        <begin position="130"/>
        <end position="166"/>
    </location>
</feature>
<keyword evidence="13 16" id="KW-1035">Host cytoplasm</keyword>
<evidence type="ECO:0000256" key="7">
    <source>
        <dbReference type="ARBA" id="ARBA00022771"/>
    </source>
</evidence>
<dbReference type="Pfam" id="PF00518">
    <property type="entry name" value="E6"/>
    <property type="match status" value="1"/>
</dbReference>
<keyword evidence="11 16" id="KW-0010">Activator</keyword>
<keyword evidence="6 16" id="KW-0479">Metal-binding</keyword>
<evidence type="ECO:0000256" key="16">
    <source>
        <dbReference type="HAMAP-Rule" id="MF_04006"/>
    </source>
</evidence>
<keyword evidence="7 16" id="KW-0863">Zinc-finger</keyword>
<dbReference type="SUPFAM" id="SSF161229">
    <property type="entry name" value="E6 C-terminal domain-like"/>
    <property type="match status" value="2"/>
</dbReference>
<evidence type="ECO:0000256" key="8">
    <source>
        <dbReference type="ARBA" id="ARBA00022833"/>
    </source>
</evidence>
<gene>
    <name evidence="16" type="primary">E6</name>
</gene>
<protein>
    <recommendedName>
        <fullName evidence="16 17">Protein E6</fullName>
    </recommendedName>
</protein>
<keyword evidence="14 16" id="KW-0899">Viral immunoevasion</keyword>
<keyword evidence="8 16" id="KW-0862">Zinc</keyword>
<keyword evidence="5 16" id="KW-1090">Inhibition of host innate immune response by virus</keyword>
<evidence type="ECO:0000256" key="15">
    <source>
        <dbReference type="ARBA" id="ARBA00023323"/>
    </source>
</evidence>
<comment type="subcellular location">
    <subcellularLocation>
        <location evidence="16 17">Host cytoplasm</location>
    </subcellularLocation>
    <subcellularLocation>
        <location evidence="16 17">Host nucleus</location>
    </subcellularLocation>
</comment>
<evidence type="ECO:0000256" key="9">
    <source>
        <dbReference type="ARBA" id="ARBA00023015"/>
    </source>
</evidence>
<keyword evidence="2 16" id="KW-0244">Early protein</keyword>
<dbReference type="GO" id="GO:0003677">
    <property type="term" value="F:DNA binding"/>
    <property type="evidence" value="ECO:0007669"/>
    <property type="project" value="UniProtKB-UniRule"/>
</dbReference>
<dbReference type="GO" id="GO:0030430">
    <property type="term" value="C:host cell cytoplasm"/>
    <property type="evidence" value="ECO:0007669"/>
    <property type="project" value="UniProtKB-SubCell"/>
</dbReference>
<evidence type="ECO:0000256" key="2">
    <source>
        <dbReference type="ARBA" id="ARBA00022518"/>
    </source>
</evidence>
<evidence type="ECO:0000256" key="5">
    <source>
        <dbReference type="ARBA" id="ARBA00022632"/>
    </source>
</evidence>
<evidence type="ECO:0000256" key="1">
    <source>
        <dbReference type="ARBA" id="ARBA00006346"/>
    </source>
</evidence>
<comment type="caution">
    <text evidence="16">Lacks conserved residue(s) required for the propagation of feature annotation.</text>
</comment>
<evidence type="ECO:0000256" key="17">
    <source>
        <dbReference type="RuleBase" id="RU363123"/>
    </source>
</evidence>
<evidence type="ECO:0000256" key="14">
    <source>
        <dbReference type="ARBA" id="ARBA00023280"/>
    </source>
</evidence>
<dbReference type="Gene3D" id="3.30.240.40">
    <property type="entry name" value="E6 early regulatory protein"/>
    <property type="match status" value="2"/>
</dbReference>
<dbReference type="HAMAP" id="MF_04006">
    <property type="entry name" value="HPV_E6"/>
    <property type="match status" value="1"/>
</dbReference>
<keyword evidence="3 16" id="KW-1048">Host nucleus</keyword>
<comment type="function">
    <text evidence="16">Plays a major role in the induction and maintenance of cellular transformation. E6 associates with host UBE3A/E6-AP ubiquitin-protein ligase and modulates its activity. Protects host keratinocytes from apoptosis by mediating the degradation of host BAK1. May also inhibit host immune response.</text>
</comment>
<comment type="similarity">
    <text evidence="1 16 17">Belongs to the papillomaviridae E6 protein family.</text>
</comment>
<dbReference type="GO" id="GO:0006355">
    <property type="term" value="P:regulation of DNA-templated transcription"/>
    <property type="evidence" value="ECO:0007669"/>
    <property type="project" value="UniProtKB-UniRule"/>
</dbReference>
<keyword evidence="10 16" id="KW-0238">DNA-binding</keyword>
<keyword evidence="4 16" id="KW-0945">Host-virus interaction</keyword>
<evidence type="ECO:0000256" key="12">
    <source>
        <dbReference type="ARBA" id="ARBA00023163"/>
    </source>
</evidence>
<comment type="subunit">
    <text evidence="16">Forms homodimers. Interacts with ubiquitin-protein ligase UBE3A/E6-AP; this interaction stimulates UBE3A ubiquitin activity. Interacts with host BAK1.</text>
</comment>
<dbReference type="GO" id="GO:0039648">
    <property type="term" value="P:symbiont-mediated perturbation of host ubiquitin-like protein modification"/>
    <property type="evidence" value="ECO:0007669"/>
    <property type="project" value="UniProtKB-UniRule"/>
</dbReference>
<evidence type="ECO:0000256" key="6">
    <source>
        <dbReference type="ARBA" id="ARBA00022723"/>
    </source>
</evidence>
<reference evidence="18" key="2">
    <citation type="submission" date="2024-02" db="EMBL/GenBank/DDBJ databases">
        <authorList>
            <person name="Hu B."/>
        </authorList>
    </citation>
    <scope>NUCLEOTIDE SEQUENCE</scope>
    <source>
        <strain evidence="18">1A/Kenya/BAT1537/2015</strain>
    </source>
</reference>
<evidence type="ECO:0000256" key="11">
    <source>
        <dbReference type="ARBA" id="ARBA00023159"/>
    </source>
</evidence>
<dbReference type="GO" id="GO:0008270">
    <property type="term" value="F:zinc ion binding"/>
    <property type="evidence" value="ECO:0007669"/>
    <property type="project" value="UniProtKB-KW"/>
</dbReference>
<dbReference type="EMBL" id="PP711989">
    <property type="protein sequence ID" value="XBH24106.1"/>
    <property type="molecule type" value="Genomic_DNA"/>
</dbReference>
<dbReference type="GO" id="GO:0006351">
    <property type="term" value="P:DNA-templated transcription"/>
    <property type="evidence" value="ECO:0007669"/>
    <property type="project" value="UniProtKB-UniRule"/>
</dbReference>
<dbReference type="InterPro" id="IPR038575">
    <property type="entry name" value="E6_sf"/>
</dbReference>
<evidence type="ECO:0000256" key="3">
    <source>
        <dbReference type="ARBA" id="ARBA00022562"/>
    </source>
</evidence>